<feature type="signal peptide" evidence="1">
    <location>
        <begin position="1"/>
        <end position="19"/>
    </location>
</feature>
<dbReference type="Proteomes" id="UP000254677">
    <property type="component" value="Unassembled WGS sequence"/>
</dbReference>
<organism evidence="2 3">
    <name type="scientific">Legionella donaldsonii</name>
    <dbReference type="NCBI Taxonomy" id="45060"/>
    <lineage>
        <taxon>Bacteria</taxon>
        <taxon>Pseudomonadati</taxon>
        <taxon>Pseudomonadota</taxon>
        <taxon>Gammaproteobacteria</taxon>
        <taxon>Legionellales</taxon>
        <taxon>Legionellaceae</taxon>
        <taxon>Legionella</taxon>
    </lineage>
</organism>
<evidence type="ECO:0000256" key="1">
    <source>
        <dbReference type="SAM" id="SignalP"/>
    </source>
</evidence>
<dbReference type="AlphaFoldDB" id="A0A378J2H7"/>
<protein>
    <submittedName>
        <fullName evidence="2">Conjugative transfer protein TraN</fullName>
    </submittedName>
</protein>
<proteinExistence type="predicted"/>
<keyword evidence="1" id="KW-0732">Signal</keyword>
<dbReference type="OrthoDB" id="5297981at2"/>
<dbReference type="InterPro" id="IPR014121">
    <property type="entry name" value="TraN_Ftype"/>
</dbReference>
<gene>
    <name evidence="2" type="ORF">NCTC13292_00726</name>
</gene>
<evidence type="ECO:0000313" key="2">
    <source>
        <dbReference type="EMBL" id="STX41117.1"/>
    </source>
</evidence>
<sequence>MIKSLVMIVNLLWAAGVFCAPQTGNDVLNAMSRFNPATVIEGYSPNPKETNLASQDKEGLQAEALKRVKENETATFIRNQAKARARVRPNPNASELQYAETLLEKGAVELDGRCYEVPATCRGEQESKTCQEQRLWQTKACGKTLEIRFKPVTQTIERLATGSSNEPYLLHLTTCDPYHPCSLSQQIQLSLNCHRLSLAVSDNGAPVKIVQAPTCANPVATLAMTANGAYGEYIKTLKVTLTQWLPEDHWVPENCYSLQQKLSSNQCMMEPGEACIDANQSKVIEGYPLKRACWGIKNTYHCQGELKSGCKTLMSAGCSQTNSLCMHDTSGFCDAWQQTFACAKPCSKTRLICPGKPHCADGACDNTVLEQSNDIQEGLSSLAVLAASAGGIAETAATGKPNAFAGKSLTCKKTIAGVRDCCRDSGWGDWVVHCPASMQELIKARHENRAIYLGHYKDGLEKIHVYCVFPSLIAAIVQREGRGGQLKLSFGTAKTPDCRGISPEELAAIRFDALNFSPLTDEIQSRMRLPDESISSERLKSAIEAQYREKSHD</sequence>
<evidence type="ECO:0000313" key="3">
    <source>
        <dbReference type="Proteomes" id="UP000254677"/>
    </source>
</evidence>
<dbReference type="RefSeq" id="WP_115220534.1">
    <property type="nucleotide sequence ID" value="NZ_UGOA01000001.1"/>
</dbReference>
<reference evidence="2 3" key="1">
    <citation type="submission" date="2018-06" db="EMBL/GenBank/DDBJ databases">
        <authorList>
            <consortium name="Pathogen Informatics"/>
            <person name="Doyle S."/>
        </authorList>
    </citation>
    <scope>NUCLEOTIDE SEQUENCE [LARGE SCALE GENOMIC DNA]</scope>
    <source>
        <strain evidence="2 3">NCTC13292</strain>
    </source>
</reference>
<feature type="chain" id="PRO_5016995514" evidence="1">
    <location>
        <begin position="20"/>
        <end position="553"/>
    </location>
</feature>
<accession>A0A378J2H7</accession>
<keyword evidence="3" id="KW-1185">Reference proteome</keyword>
<dbReference type="Pfam" id="PF06986">
    <property type="entry name" value="F_T4SS_TraN"/>
    <property type="match status" value="1"/>
</dbReference>
<dbReference type="EMBL" id="UGOA01000001">
    <property type="protein sequence ID" value="STX41117.1"/>
    <property type="molecule type" value="Genomic_DNA"/>
</dbReference>
<name>A0A378J2H7_9GAMM</name>